<dbReference type="GO" id="GO:0006633">
    <property type="term" value="P:fatty acid biosynthetic process"/>
    <property type="evidence" value="ECO:0007669"/>
    <property type="project" value="UniProtKB-KW"/>
</dbReference>
<sequence length="396" mass="42063">MALVAAGFRTVVQRRFGSAQAAAAAATEFFYERNGPVDTVLKRRSIEDSSSGKALPRNAARVELLAFPLTPFDVAAIERGYRSTGVAGVQGIARVTAAAPETPFQVGDLVLALPAMPGTWRDHATVPNASEAFVAVPATLRRAIEDKVPGMLERAATLLGAPAMAYRLLEEHGIQPGETILLNDADGAVGLALVQLANMRGIKTVSLVDDEIPEDELPPEGHVESYAVVAERIKALGSDVVVSSSFARQTATFRELVSELAGNRGMPRVAFNGSGGASARQLISCLRPHGTLVTYSGRRATQPLVIPTSAFTEFQLNLKGFNLMLWLENAPRDQVQAMVDALGQAMTRGALTGWLERKSFASLQITDIATIRSGTRPRQLVAITAAGQSLVQLAGP</sequence>
<reference evidence="14 15" key="1">
    <citation type="journal article" date="2004" name="Nature">
        <title>Genome sequence of the ultrasmall unicellular red alga Cyanidioschyzon merolae 10D.</title>
        <authorList>
            <person name="Matsuzaki M."/>
            <person name="Misumi O."/>
            <person name="Shin-i T."/>
            <person name="Maruyama S."/>
            <person name="Takahara M."/>
            <person name="Miyagishima S."/>
            <person name="Mori T."/>
            <person name="Nishida K."/>
            <person name="Yagisawa F."/>
            <person name="Nishida K."/>
            <person name="Yoshida Y."/>
            <person name="Nishimura Y."/>
            <person name="Nakao S."/>
            <person name="Kobayashi T."/>
            <person name="Momoyama Y."/>
            <person name="Higashiyama T."/>
            <person name="Minoda A."/>
            <person name="Sano M."/>
            <person name="Nomoto H."/>
            <person name="Oishi K."/>
            <person name="Hayashi H."/>
            <person name="Ohta F."/>
            <person name="Nishizaka S."/>
            <person name="Haga S."/>
            <person name="Miura S."/>
            <person name="Morishita T."/>
            <person name="Kabeya Y."/>
            <person name="Terasawa K."/>
            <person name="Suzuki Y."/>
            <person name="Ishii Y."/>
            <person name="Asakawa S."/>
            <person name="Takano H."/>
            <person name="Ohta N."/>
            <person name="Kuroiwa H."/>
            <person name="Tanaka K."/>
            <person name="Shimizu N."/>
            <person name="Sugano S."/>
            <person name="Sato N."/>
            <person name="Nozaki H."/>
            <person name="Ogasawara N."/>
            <person name="Kohara Y."/>
            <person name="Kuroiwa T."/>
        </authorList>
    </citation>
    <scope>NUCLEOTIDE SEQUENCE [LARGE SCALE GENOMIC DNA]</scope>
    <source>
        <strain evidence="14 15">10D</strain>
    </source>
</reference>
<dbReference type="eggNOG" id="KOG0025">
    <property type="taxonomic scope" value="Eukaryota"/>
</dbReference>
<organism evidence="14 15">
    <name type="scientific">Cyanidioschyzon merolae (strain NIES-3377 / 10D)</name>
    <name type="common">Unicellular red alga</name>
    <dbReference type="NCBI Taxonomy" id="280699"/>
    <lineage>
        <taxon>Eukaryota</taxon>
        <taxon>Rhodophyta</taxon>
        <taxon>Bangiophyceae</taxon>
        <taxon>Cyanidiales</taxon>
        <taxon>Cyanidiaceae</taxon>
        <taxon>Cyanidioschyzon</taxon>
    </lineage>
</organism>
<evidence type="ECO:0000256" key="6">
    <source>
        <dbReference type="ARBA" id="ARBA00022946"/>
    </source>
</evidence>
<evidence type="ECO:0000256" key="3">
    <source>
        <dbReference type="ARBA" id="ARBA00022516"/>
    </source>
</evidence>
<keyword evidence="5" id="KW-0521">NADP</keyword>
<keyword evidence="10" id="KW-0275">Fatty acid biosynthesis</keyword>
<dbReference type="Gene3D" id="3.90.180.10">
    <property type="entry name" value="Medium-chain alcohol dehydrogenases, catalytic domain"/>
    <property type="match status" value="1"/>
</dbReference>
<dbReference type="InterPro" id="IPR051034">
    <property type="entry name" value="Mito_Enoyl-ACP_Reductase"/>
</dbReference>
<feature type="domain" description="Enoyl reductase (ER)" evidence="13">
    <location>
        <begin position="35"/>
        <end position="382"/>
    </location>
</feature>
<evidence type="ECO:0000256" key="2">
    <source>
        <dbReference type="ARBA" id="ARBA00010371"/>
    </source>
</evidence>
<dbReference type="STRING" id="280699.M1VJS4"/>
<dbReference type="Proteomes" id="UP000007014">
    <property type="component" value="Chromosome 15"/>
</dbReference>
<dbReference type="PANTHER" id="PTHR43981:SF2">
    <property type="entry name" value="ENOYL-[ACYL-CARRIER-PROTEIN] REDUCTASE, MITOCHONDRIAL"/>
    <property type="match status" value="1"/>
</dbReference>
<keyword evidence="4" id="KW-0276">Fatty acid metabolism</keyword>
<dbReference type="GO" id="GO:0005739">
    <property type="term" value="C:mitochondrion"/>
    <property type="evidence" value="ECO:0007669"/>
    <property type="project" value="UniProtKB-SubCell"/>
</dbReference>
<evidence type="ECO:0000313" key="15">
    <source>
        <dbReference type="Proteomes" id="UP000007014"/>
    </source>
</evidence>
<comment type="similarity">
    <text evidence="2">Belongs to the zinc-containing alcohol dehydrogenase family. Quinone oxidoreductase subfamily.</text>
</comment>
<keyword evidence="9" id="KW-0496">Mitochondrion</keyword>
<dbReference type="Gramene" id="CMO278CT">
    <property type="protein sequence ID" value="CMO278CT"/>
    <property type="gene ID" value="CMO278C"/>
</dbReference>
<evidence type="ECO:0000256" key="9">
    <source>
        <dbReference type="ARBA" id="ARBA00023128"/>
    </source>
</evidence>
<gene>
    <name evidence="14" type="ORF">CYME_CMO278C</name>
</gene>
<reference evidence="14 15" key="2">
    <citation type="journal article" date="2007" name="BMC Biol.">
        <title>A 100%-complete sequence reveals unusually simple genomic features in the hot-spring red alga Cyanidioschyzon merolae.</title>
        <authorList>
            <person name="Nozaki H."/>
            <person name="Takano H."/>
            <person name="Misumi O."/>
            <person name="Terasawa K."/>
            <person name="Matsuzaki M."/>
            <person name="Maruyama S."/>
            <person name="Nishida K."/>
            <person name="Yagisawa F."/>
            <person name="Yoshida Y."/>
            <person name="Fujiwara T."/>
            <person name="Takio S."/>
            <person name="Tamura K."/>
            <person name="Chung S.J."/>
            <person name="Nakamura S."/>
            <person name="Kuroiwa H."/>
            <person name="Tanaka K."/>
            <person name="Sato N."/>
            <person name="Kuroiwa T."/>
        </authorList>
    </citation>
    <scope>NUCLEOTIDE SEQUENCE [LARGE SCALE GENOMIC DNA]</scope>
    <source>
        <strain evidence="14 15">10D</strain>
    </source>
</reference>
<dbReference type="InterPro" id="IPR020843">
    <property type="entry name" value="ER"/>
</dbReference>
<evidence type="ECO:0000259" key="13">
    <source>
        <dbReference type="SMART" id="SM00829"/>
    </source>
</evidence>
<keyword evidence="6" id="KW-0809">Transit peptide</keyword>
<comment type="catalytic activity">
    <reaction evidence="12">
        <text>a 2,3-saturated acyl-[ACP] + NADP(+) = a (2E)-enoyl-[ACP] + NADPH + H(+)</text>
        <dbReference type="Rhea" id="RHEA:22564"/>
        <dbReference type="Rhea" id="RHEA-COMP:9925"/>
        <dbReference type="Rhea" id="RHEA-COMP:9926"/>
        <dbReference type="ChEBI" id="CHEBI:15378"/>
        <dbReference type="ChEBI" id="CHEBI:57783"/>
        <dbReference type="ChEBI" id="CHEBI:58349"/>
        <dbReference type="ChEBI" id="CHEBI:78784"/>
        <dbReference type="ChEBI" id="CHEBI:78785"/>
        <dbReference type="EC" id="1.3.1.104"/>
    </reaction>
</comment>
<dbReference type="KEGG" id="cme:CYME_CMO278C"/>
<dbReference type="SUPFAM" id="SSF50129">
    <property type="entry name" value="GroES-like"/>
    <property type="match status" value="1"/>
</dbReference>
<dbReference type="AlphaFoldDB" id="M1VJS4"/>
<dbReference type="GO" id="GO:0141148">
    <property type="term" value="F:enoyl-[acyl-carrier-protein] reductase (NADPH) activity"/>
    <property type="evidence" value="ECO:0007669"/>
    <property type="project" value="UniProtKB-EC"/>
</dbReference>
<accession>M1VJS4</accession>
<keyword evidence="15" id="KW-1185">Reference proteome</keyword>
<dbReference type="GeneID" id="16995758"/>
<keyword evidence="3" id="KW-0444">Lipid biosynthesis</keyword>
<evidence type="ECO:0000256" key="7">
    <source>
        <dbReference type="ARBA" id="ARBA00023002"/>
    </source>
</evidence>
<dbReference type="InterPro" id="IPR036291">
    <property type="entry name" value="NAD(P)-bd_dom_sf"/>
</dbReference>
<keyword evidence="7" id="KW-0560">Oxidoreductase</keyword>
<comment type="subcellular location">
    <subcellularLocation>
        <location evidence="1">Mitochondrion</location>
    </subcellularLocation>
</comment>
<evidence type="ECO:0000256" key="1">
    <source>
        <dbReference type="ARBA" id="ARBA00004173"/>
    </source>
</evidence>
<dbReference type="InterPro" id="IPR011032">
    <property type="entry name" value="GroES-like_sf"/>
</dbReference>
<evidence type="ECO:0000256" key="10">
    <source>
        <dbReference type="ARBA" id="ARBA00023160"/>
    </source>
</evidence>
<dbReference type="OrthoDB" id="1404at2759"/>
<evidence type="ECO:0000256" key="8">
    <source>
        <dbReference type="ARBA" id="ARBA00023098"/>
    </source>
</evidence>
<evidence type="ECO:0000256" key="11">
    <source>
        <dbReference type="ARBA" id="ARBA00038963"/>
    </source>
</evidence>
<dbReference type="EMBL" id="AP006497">
    <property type="protein sequence ID" value="BAM81618.1"/>
    <property type="molecule type" value="Genomic_DNA"/>
</dbReference>
<dbReference type="EC" id="1.3.1.104" evidence="11"/>
<protein>
    <recommendedName>
        <fullName evidence="11">enoyl-[acyl-carrier-protein] reductase</fullName>
        <ecNumber evidence="11">1.3.1.104</ecNumber>
    </recommendedName>
</protein>
<dbReference type="SMART" id="SM00829">
    <property type="entry name" value="PKS_ER"/>
    <property type="match status" value="1"/>
</dbReference>
<evidence type="ECO:0000256" key="12">
    <source>
        <dbReference type="ARBA" id="ARBA00048843"/>
    </source>
</evidence>
<dbReference type="SUPFAM" id="SSF51735">
    <property type="entry name" value="NAD(P)-binding Rossmann-fold domains"/>
    <property type="match status" value="1"/>
</dbReference>
<evidence type="ECO:0000256" key="5">
    <source>
        <dbReference type="ARBA" id="ARBA00022857"/>
    </source>
</evidence>
<evidence type="ECO:0000313" key="14">
    <source>
        <dbReference type="EMBL" id="BAM81618.1"/>
    </source>
</evidence>
<dbReference type="OMA" id="WLMTWIR"/>
<dbReference type="Gene3D" id="3.40.50.720">
    <property type="entry name" value="NAD(P)-binding Rossmann-like Domain"/>
    <property type="match status" value="1"/>
</dbReference>
<keyword evidence="8" id="KW-0443">Lipid metabolism</keyword>
<proteinExistence type="inferred from homology"/>
<dbReference type="PANTHER" id="PTHR43981">
    <property type="entry name" value="ENOYL-[ACYL-CARRIER-PROTEIN] REDUCTASE, MITOCHONDRIAL"/>
    <property type="match status" value="1"/>
</dbReference>
<dbReference type="RefSeq" id="XP_005537654.1">
    <property type="nucleotide sequence ID" value="XM_005537597.1"/>
</dbReference>
<name>M1VJS4_CYAM1</name>
<dbReference type="HOGENOM" id="CLU_697116_0_0_1"/>
<evidence type="ECO:0000256" key="4">
    <source>
        <dbReference type="ARBA" id="ARBA00022832"/>
    </source>
</evidence>